<feature type="transmembrane region" description="Helical" evidence="9">
    <location>
        <begin position="817"/>
        <end position="835"/>
    </location>
</feature>
<evidence type="ECO:0000256" key="8">
    <source>
        <dbReference type="SAM" id="MobiDB-lite"/>
    </source>
</evidence>
<evidence type="ECO:0000256" key="1">
    <source>
        <dbReference type="ARBA" id="ARBA00004128"/>
    </source>
</evidence>
<feature type="compositionally biased region" description="Low complexity" evidence="8">
    <location>
        <begin position="372"/>
        <end position="388"/>
    </location>
</feature>
<feature type="region of interest" description="Disordered" evidence="8">
    <location>
        <begin position="146"/>
        <end position="175"/>
    </location>
</feature>
<feature type="transmembrane region" description="Helical" evidence="9">
    <location>
        <begin position="553"/>
        <end position="579"/>
    </location>
</feature>
<dbReference type="PANTHER" id="PTHR43310:SF4">
    <property type="entry name" value="AFR304WP"/>
    <property type="match status" value="1"/>
</dbReference>
<dbReference type="PROSITE" id="PS50042">
    <property type="entry name" value="CNMP_BINDING_3"/>
    <property type="match status" value="1"/>
</dbReference>
<feature type="compositionally biased region" description="Polar residues" evidence="8">
    <location>
        <begin position="10"/>
        <end position="27"/>
    </location>
</feature>
<dbReference type="Pfam" id="PF00916">
    <property type="entry name" value="Sulfate_transp"/>
    <property type="match status" value="1"/>
</dbReference>
<dbReference type="InterPro" id="IPR018490">
    <property type="entry name" value="cNMP-bd_dom_sf"/>
</dbReference>
<dbReference type="InterPro" id="IPR036513">
    <property type="entry name" value="STAS_dom_sf"/>
</dbReference>
<reference evidence="12" key="1">
    <citation type="submission" date="2020-04" db="EMBL/GenBank/DDBJ databases">
        <title>Analysis of mating type loci in Filobasidium floriforme.</title>
        <authorList>
            <person name="Nowrousian M."/>
        </authorList>
    </citation>
    <scope>NUCLEOTIDE SEQUENCE</scope>
    <source>
        <strain evidence="12">CBS 6242</strain>
    </source>
</reference>
<dbReference type="GO" id="GO:0034490">
    <property type="term" value="P:basic amino acid transmembrane import into vacuole"/>
    <property type="evidence" value="ECO:0007669"/>
    <property type="project" value="UniProtKB-ARBA"/>
</dbReference>
<evidence type="ECO:0000256" key="4">
    <source>
        <dbReference type="ARBA" id="ARBA00022692"/>
    </source>
</evidence>
<keyword evidence="2" id="KW-0813">Transport</keyword>
<feature type="transmembrane region" description="Helical" evidence="9">
    <location>
        <begin position="455"/>
        <end position="475"/>
    </location>
</feature>
<dbReference type="Proteomes" id="UP000812966">
    <property type="component" value="Unassembled WGS sequence"/>
</dbReference>
<feature type="compositionally biased region" description="Polar residues" evidence="8">
    <location>
        <begin position="266"/>
        <end position="280"/>
    </location>
</feature>
<organism evidence="12 13">
    <name type="scientific">Filobasidium floriforme</name>
    <dbReference type="NCBI Taxonomy" id="5210"/>
    <lineage>
        <taxon>Eukaryota</taxon>
        <taxon>Fungi</taxon>
        <taxon>Dikarya</taxon>
        <taxon>Basidiomycota</taxon>
        <taxon>Agaricomycotina</taxon>
        <taxon>Tremellomycetes</taxon>
        <taxon>Filobasidiales</taxon>
        <taxon>Filobasidiaceae</taxon>
        <taxon>Filobasidium</taxon>
    </lineage>
</organism>
<evidence type="ECO:0000259" key="10">
    <source>
        <dbReference type="PROSITE" id="PS50042"/>
    </source>
</evidence>
<dbReference type="InterPro" id="IPR000595">
    <property type="entry name" value="cNMP-bd_dom"/>
</dbReference>
<dbReference type="Pfam" id="PF00027">
    <property type="entry name" value="cNMP_binding"/>
    <property type="match status" value="1"/>
</dbReference>
<dbReference type="InterPro" id="IPR052706">
    <property type="entry name" value="Membrane-Transporter-like"/>
</dbReference>
<keyword evidence="7 9" id="KW-0472">Membrane</keyword>
<dbReference type="GO" id="GO:0000329">
    <property type="term" value="C:fungal-type vacuole membrane"/>
    <property type="evidence" value="ECO:0007669"/>
    <property type="project" value="UniProtKB-ARBA"/>
</dbReference>
<dbReference type="SUPFAM" id="SSF52091">
    <property type="entry name" value="SpoIIaa-like"/>
    <property type="match status" value="1"/>
</dbReference>
<feature type="region of interest" description="Disordered" evidence="8">
    <location>
        <begin position="1"/>
        <end position="131"/>
    </location>
</feature>
<dbReference type="InterPro" id="IPR014710">
    <property type="entry name" value="RmlC-like_jellyroll"/>
</dbReference>
<feature type="transmembrane region" description="Helical" evidence="9">
    <location>
        <begin position="855"/>
        <end position="886"/>
    </location>
</feature>
<sequence length="1267" mass="137238">MPARDPTASPHISSTGGPPSRRTSIQHTGPIKDLNDPQNPHRPTSPGSSGISGSNVHHHSSLSRSIGAPRARRESLTGMTSNSKGKRRTGWYGLGQDDADRQGESSVTFEAGGEVEDATSPPSQNSLTAAAIRDRTLNLAASLASQSYGSSGFEEPASQRREDHEDSIGRPFGGTRLSRILDSSLDLTNTANNKDQVSPSKDMYAKETLGTGASPDGRLGSPTSGPSALSLMLSRSASLRASPNQSAESSPNKHAGSAILPKDDGNTLQKGGSTDIQASGANGLIGLLDTDAAARRHKDKEEISPGSSLGQETPRPGAYRTLASLSSSTQTIRPSGPVGRAITPTSDEDVVERSGKASESTPLLHTIRETGRSGSRSRSPPVRSTNSVDSIAGKIGNSQSQPTYSSTDDTKNIDDADGPSPGPNRVRGLVKTMSSSAKEAVNVVRKSTWKDVGRAVVLEPLSNIPAVVLGLMLNVLDGVSYGMITFPASPVFTDFGSIGVSMFFMSCIISQLSYTLGGSIFRGGNGSMMIEAVPFFHILTNIITTEIGDNDRAIIATTMVSFAFSAILTGLVFFALGAFKLGALIGYFPRHILVGCIGGVGIFLLETGLEVSRGLKEEGFEYNLTTLKFFFESPHAIALWGIPLALAIILRIITHRFHHQLIFPAYFFIIPVVFYIVVAIGRWDMATLRENNWVLDVGKQSRPWYTFYTLFDFKQTNWKAFWACIPTQLALVFFGILHVPLNVPALGVSLKEDHVKLDRELLAHGVSNMAAGFFGTVPNYLCYVNTVLFYRVGGGSRLSGLMLAGATTIIMTVGPSVIGYLPVCVVGALIFVLGIDLVTEAIWDTRNRVNRMEYITVWAIAIGMTIFDFVLGLLLGVVLASLFFVIQNSRRRPIRAVFSGATAKSTVRRPHAQRQFIQQVGSQTCVMKLQGFLFFGTITRVEDEIRRLLDIAAWQHNPIRFLIVDFALVGGLDYSSAEAFVRIQRLLSQKDVLLILCGASPDGLVGQALQAVDLWADQEGTRIEVFDGLNSALEWCENAYLTAFYQSTAFKKEPTRQIDFPTVSKPPFALSDSYSHSPRRSHLAEAGGSTRPFQSTPVTPAEDRDKPAGPAKIAFKQPLPLLMQTFAGYHTRDNPHDFFYQVMPYFTPVSVAVGDVIWNQGDMADALYLIESGCLRATYTYEDHTEPLQETMVAGTVAGEMTALSGTHRNATAVAERDAQLWRLSIESLERLQREKPDVAKDFIKLVLKVAAEEADVLSSHLIAVLS</sequence>
<feature type="compositionally biased region" description="Polar residues" evidence="8">
    <location>
        <begin position="323"/>
        <end position="333"/>
    </location>
</feature>
<evidence type="ECO:0000256" key="3">
    <source>
        <dbReference type="ARBA" id="ARBA00022554"/>
    </source>
</evidence>
<feature type="domain" description="STAS" evidence="11">
    <location>
        <begin position="926"/>
        <end position="1036"/>
    </location>
</feature>
<name>A0A8K0JFK5_9TREE</name>
<proteinExistence type="predicted"/>
<dbReference type="FunFam" id="3.30.750.24:FF:000012">
    <property type="entry name" value="Sulfate transporter family protein"/>
    <property type="match status" value="1"/>
</dbReference>
<protein>
    <recommendedName>
        <fullName evidence="14">Vacuolar protein</fullName>
    </recommendedName>
</protein>
<keyword evidence="13" id="KW-1185">Reference proteome</keyword>
<feature type="transmembrane region" description="Helical" evidence="9">
    <location>
        <begin position="591"/>
        <end position="609"/>
    </location>
</feature>
<dbReference type="PANTHER" id="PTHR43310">
    <property type="entry name" value="SULFATE TRANSPORTER YBAR-RELATED"/>
    <property type="match status" value="1"/>
</dbReference>
<evidence type="ECO:0000256" key="9">
    <source>
        <dbReference type="SAM" id="Phobius"/>
    </source>
</evidence>
<feature type="compositionally biased region" description="Polar residues" evidence="8">
    <location>
        <begin position="243"/>
        <end position="252"/>
    </location>
</feature>
<dbReference type="Gene3D" id="3.30.750.24">
    <property type="entry name" value="STAS domain"/>
    <property type="match status" value="1"/>
</dbReference>
<evidence type="ECO:0000313" key="12">
    <source>
        <dbReference type="EMBL" id="KAG7528196.1"/>
    </source>
</evidence>
<feature type="compositionally biased region" description="Low complexity" evidence="8">
    <location>
        <begin position="227"/>
        <end position="242"/>
    </location>
</feature>
<dbReference type="OrthoDB" id="409725at2759"/>
<feature type="transmembrane region" description="Helical" evidence="9">
    <location>
        <begin position="661"/>
        <end position="683"/>
    </location>
</feature>
<dbReference type="InterPro" id="IPR011547">
    <property type="entry name" value="SLC26A/SulP_dom"/>
</dbReference>
<dbReference type="InterPro" id="IPR002645">
    <property type="entry name" value="STAS_dom"/>
</dbReference>
<evidence type="ECO:0000313" key="13">
    <source>
        <dbReference type="Proteomes" id="UP000812966"/>
    </source>
</evidence>
<keyword evidence="3" id="KW-0926">Vacuole</keyword>
<comment type="caution">
    <text evidence="12">The sequence shown here is derived from an EMBL/GenBank/DDBJ whole genome shotgun (WGS) entry which is preliminary data.</text>
</comment>
<feature type="compositionally biased region" description="Low complexity" evidence="8">
    <location>
        <begin position="45"/>
        <end position="54"/>
    </location>
</feature>
<comment type="subcellular location">
    <subcellularLocation>
        <location evidence="1">Vacuole membrane</location>
        <topology evidence="1">Multi-pass membrane protein</topology>
    </subcellularLocation>
</comment>
<feature type="compositionally biased region" description="Polar residues" evidence="8">
    <location>
        <begin position="189"/>
        <end position="199"/>
    </location>
</feature>
<feature type="region of interest" description="Disordered" evidence="8">
    <location>
        <begin position="295"/>
        <end position="427"/>
    </location>
</feature>
<dbReference type="Pfam" id="PF01740">
    <property type="entry name" value="STAS"/>
    <property type="match status" value="1"/>
</dbReference>
<feature type="transmembrane region" description="Helical" evidence="9">
    <location>
        <begin position="629"/>
        <end position="649"/>
    </location>
</feature>
<evidence type="ECO:0000256" key="7">
    <source>
        <dbReference type="ARBA" id="ARBA00023136"/>
    </source>
</evidence>
<dbReference type="SMART" id="SM00100">
    <property type="entry name" value="cNMP"/>
    <property type="match status" value="1"/>
</dbReference>
<dbReference type="AlphaFoldDB" id="A0A8K0JFK5"/>
<dbReference type="EMBL" id="JABELV010000199">
    <property type="protein sequence ID" value="KAG7528196.1"/>
    <property type="molecule type" value="Genomic_DNA"/>
</dbReference>
<feature type="transmembrane region" description="Helical" evidence="9">
    <location>
        <begin position="495"/>
        <end position="516"/>
    </location>
</feature>
<evidence type="ECO:0000256" key="6">
    <source>
        <dbReference type="ARBA" id="ARBA00022989"/>
    </source>
</evidence>
<feature type="compositionally biased region" description="Polar residues" evidence="8">
    <location>
        <begin position="396"/>
        <end position="407"/>
    </location>
</feature>
<keyword evidence="4 9" id="KW-0812">Transmembrane</keyword>
<evidence type="ECO:0000259" key="11">
    <source>
        <dbReference type="PROSITE" id="PS50801"/>
    </source>
</evidence>
<accession>A0A8K0JFK5</accession>
<evidence type="ECO:0000256" key="5">
    <source>
        <dbReference type="ARBA" id="ARBA00022970"/>
    </source>
</evidence>
<evidence type="ECO:0000256" key="2">
    <source>
        <dbReference type="ARBA" id="ARBA00022448"/>
    </source>
</evidence>
<dbReference type="PROSITE" id="PS50801">
    <property type="entry name" value="STAS"/>
    <property type="match status" value="1"/>
</dbReference>
<evidence type="ECO:0008006" key="14">
    <source>
        <dbReference type="Google" id="ProtNLM"/>
    </source>
</evidence>
<feature type="domain" description="Cyclic nucleotide-binding" evidence="10">
    <location>
        <begin position="1154"/>
        <end position="1250"/>
    </location>
</feature>
<feature type="compositionally biased region" description="Basic and acidic residues" evidence="8">
    <location>
        <begin position="157"/>
        <end position="168"/>
    </location>
</feature>
<feature type="region of interest" description="Disordered" evidence="8">
    <location>
        <begin position="189"/>
        <end position="280"/>
    </location>
</feature>
<keyword evidence="6 9" id="KW-1133">Transmembrane helix</keyword>
<dbReference type="CDD" id="cd07042">
    <property type="entry name" value="STAS_SulP_like_sulfate_transporter"/>
    <property type="match status" value="1"/>
</dbReference>
<dbReference type="Gene3D" id="2.60.120.10">
    <property type="entry name" value="Jelly Rolls"/>
    <property type="match status" value="1"/>
</dbReference>
<keyword evidence="5" id="KW-0029">Amino-acid transport</keyword>
<feature type="transmembrane region" description="Helical" evidence="9">
    <location>
        <begin position="720"/>
        <end position="741"/>
    </location>
</feature>
<dbReference type="CDD" id="cd00038">
    <property type="entry name" value="CAP_ED"/>
    <property type="match status" value="1"/>
</dbReference>
<gene>
    <name evidence="12" type="ORF">FFLO_06340</name>
</gene>
<feature type="region of interest" description="Disordered" evidence="8">
    <location>
        <begin position="1071"/>
        <end position="1111"/>
    </location>
</feature>
<dbReference type="SUPFAM" id="SSF51206">
    <property type="entry name" value="cAMP-binding domain-like"/>
    <property type="match status" value="1"/>
</dbReference>